<feature type="binding site" evidence="6">
    <location>
        <position position="62"/>
    </location>
    <ligand>
        <name>Zn(2+)</name>
        <dbReference type="ChEBI" id="CHEBI:29105"/>
        <label>1</label>
    </ligand>
</feature>
<protein>
    <recommendedName>
        <fullName evidence="6">Dihydroorotase</fullName>
        <shortName evidence="6">DHOase</shortName>
        <ecNumber evidence="6">3.5.2.3</ecNumber>
    </recommendedName>
</protein>
<dbReference type="AlphaFoldDB" id="A0A4R2KLJ0"/>
<feature type="binding site" evidence="6">
    <location>
        <begin position="62"/>
        <end position="64"/>
    </location>
    <ligand>
        <name>substrate</name>
    </ligand>
</feature>
<comment type="caution">
    <text evidence="8">The sequence shown here is derived from an EMBL/GenBank/DDBJ whole genome shotgun (WGS) entry which is preliminary data.</text>
</comment>
<evidence type="ECO:0000256" key="5">
    <source>
        <dbReference type="ARBA" id="ARBA00022975"/>
    </source>
</evidence>
<feature type="binding site" evidence="6">
    <location>
        <position position="151"/>
    </location>
    <ligand>
        <name>Zn(2+)</name>
        <dbReference type="ChEBI" id="CHEBI:29105"/>
        <label>1</label>
    </ligand>
</feature>
<dbReference type="GO" id="GO:0005737">
    <property type="term" value="C:cytoplasm"/>
    <property type="evidence" value="ECO:0007669"/>
    <property type="project" value="TreeGrafter"/>
</dbReference>
<dbReference type="Proteomes" id="UP000294919">
    <property type="component" value="Unassembled WGS sequence"/>
</dbReference>
<evidence type="ECO:0000256" key="2">
    <source>
        <dbReference type="ARBA" id="ARBA00010286"/>
    </source>
</evidence>
<evidence type="ECO:0000256" key="6">
    <source>
        <dbReference type="HAMAP-Rule" id="MF_00220"/>
    </source>
</evidence>
<dbReference type="InterPro" id="IPR024403">
    <property type="entry name" value="DHOase_cat"/>
</dbReference>
<gene>
    <name evidence="6" type="primary">pyrC</name>
    <name evidence="8" type="ORF">EV214_11219</name>
</gene>
<dbReference type="RefSeq" id="WP_132245243.1">
    <property type="nucleotide sequence ID" value="NZ_SLWV01000012.1"/>
</dbReference>
<keyword evidence="9" id="KW-1185">Reference proteome</keyword>
<dbReference type="PANTHER" id="PTHR43668:SF2">
    <property type="entry name" value="ALLANTOINASE"/>
    <property type="match status" value="1"/>
</dbReference>
<evidence type="ECO:0000256" key="4">
    <source>
        <dbReference type="ARBA" id="ARBA00022801"/>
    </source>
</evidence>
<dbReference type="NCBIfam" id="TIGR00857">
    <property type="entry name" value="pyrC_multi"/>
    <property type="match status" value="1"/>
</dbReference>
<comment type="caution">
    <text evidence="6">Lacks conserved residue(s) required for the propagation of feature annotation.</text>
</comment>
<feature type="binding site" evidence="6">
    <location>
        <position position="308"/>
    </location>
    <ligand>
        <name>substrate</name>
    </ligand>
</feature>
<keyword evidence="5 6" id="KW-0665">Pyrimidine biosynthesis</keyword>
<feature type="active site" evidence="6">
    <location>
        <position position="304"/>
    </location>
</feature>
<comment type="function">
    <text evidence="1 6">Catalyzes the reversible cyclization of carbamoyl aspartate to dihydroorotate.</text>
</comment>
<dbReference type="GO" id="GO:0004038">
    <property type="term" value="F:allantoinase activity"/>
    <property type="evidence" value="ECO:0007669"/>
    <property type="project" value="TreeGrafter"/>
</dbReference>
<dbReference type="InterPro" id="IPR002195">
    <property type="entry name" value="Dihydroorotase_CS"/>
</dbReference>
<comment type="catalytic activity">
    <reaction evidence="6">
        <text>(S)-dihydroorotate + H2O = N-carbamoyl-L-aspartate + H(+)</text>
        <dbReference type="Rhea" id="RHEA:24296"/>
        <dbReference type="ChEBI" id="CHEBI:15377"/>
        <dbReference type="ChEBI" id="CHEBI:15378"/>
        <dbReference type="ChEBI" id="CHEBI:30864"/>
        <dbReference type="ChEBI" id="CHEBI:32814"/>
        <dbReference type="EC" id="3.5.2.3"/>
    </reaction>
</comment>
<dbReference type="GO" id="GO:0008270">
    <property type="term" value="F:zinc ion binding"/>
    <property type="evidence" value="ECO:0007669"/>
    <property type="project" value="UniProtKB-UniRule"/>
</dbReference>
<sequence>MKTLLKGGWVVDPSQNMNEVLDILIKDGKIEKIEKDIANENHKVMDARGKYILPGLIDMHVHFREPGFEKKETIETGALAAVAGGFSSVVCMPNTNPVIDNIETIDFIRKKADRAACNVYMMGSITKNLDGIEMSPYEKMLEMGILGITDDGKTVMNAKVMYEAMEKAKELDLLISTHCEDANLVYDRSIHRGEISKQLNLEGIPPLAEEVIILRDIFLAEKTGAKIHIQHISTKRGVELVREAKEKGIRVSCEATPHHFTLTDEEILRQGSNAKMSPPLRSREDVEAVIQGLIDGTIDVIATDHAPHTKEDKDKNIVEAANGIVGLEAALGISLTELVHKGNLSLEDLVKKLSVTPAQLLNIQKGTLKTGTDADITVVDLEKEWVVDKNQFYSKGCNTPFDGLKLKGKAVMTMVCGEVKYIES</sequence>
<dbReference type="InterPro" id="IPR011059">
    <property type="entry name" value="Metal-dep_hydrolase_composite"/>
</dbReference>
<dbReference type="OrthoDB" id="9765462at2"/>
<keyword evidence="4 6" id="KW-0378">Hydrolase</keyword>
<dbReference type="EC" id="3.5.2.3" evidence="6"/>
<accession>A0A4R2KLJ0</accession>
<reference evidence="8 9" key="1">
    <citation type="submission" date="2019-03" db="EMBL/GenBank/DDBJ databases">
        <title>Genomic Encyclopedia of Type Strains, Phase IV (KMG-IV): sequencing the most valuable type-strain genomes for metagenomic binning, comparative biology and taxonomic classification.</title>
        <authorList>
            <person name="Goeker M."/>
        </authorList>
    </citation>
    <scope>NUCLEOTIDE SEQUENCE [LARGE SCALE GENOMIC DNA]</scope>
    <source>
        <strain evidence="8 9">DSM 102940</strain>
    </source>
</reference>
<comment type="pathway">
    <text evidence="6">Pyrimidine metabolism; UMP biosynthesis via de novo pathway; (S)-dihydroorotate from bicarbonate: step 3/3.</text>
</comment>
<dbReference type="EMBL" id="SLWV01000012">
    <property type="protein sequence ID" value="TCO74543.1"/>
    <property type="molecule type" value="Genomic_DNA"/>
</dbReference>
<dbReference type="PROSITE" id="PS00483">
    <property type="entry name" value="DIHYDROOROTASE_2"/>
    <property type="match status" value="1"/>
</dbReference>
<feature type="binding site" evidence="6">
    <location>
        <position position="151"/>
    </location>
    <ligand>
        <name>Zn(2+)</name>
        <dbReference type="ChEBI" id="CHEBI:29105"/>
        <label>2</label>
    </ligand>
</feature>
<feature type="binding site" evidence="6">
    <location>
        <position position="60"/>
    </location>
    <ligand>
        <name>Zn(2+)</name>
        <dbReference type="ChEBI" id="CHEBI:29105"/>
        <label>1</label>
    </ligand>
</feature>
<feature type="domain" description="Dihydroorotase catalytic" evidence="7">
    <location>
        <begin position="49"/>
        <end position="235"/>
    </location>
</feature>
<keyword evidence="6" id="KW-0862">Zinc</keyword>
<dbReference type="GO" id="GO:0006145">
    <property type="term" value="P:purine nucleobase catabolic process"/>
    <property type="evidence" value="ECO:0007669"/>
    <property type="project" value="TreeGrafter"/>
</dbReference>
<dbReference type="CDD" id="cd01317">
    <property type="entry name" value="DHOase_IIa"/>
    <property type="match status" value="1"/>
</dbReference>
<evidence type="ECO:0000259" key="7">
    <source>
        <dbReference type="Pfam" id="PF12890"/>
    </source>
</evidence>
<comment type="cofactor">
    <cofactor evidence="6">
        <name>Zn(2+)</name>
        <dbReference type="ChEBI" id="CHEBI:29105"/>
    </cofactor>
    <text evidence="6">Binds 2 Zn(2+) ions per subunit.</text>
</comment>
<dbReference type="HAMAP" id="MF_00220_B">
    <property type="entry name" value="PyrC_classI_B"/>
    <property type="match status" value="1"/>
</dbReference>
<proteinExistence type="inferred from homology"/>
<dbReference type="PROSITE" id="PS00482">
    <property type="entry name" value="DIHYDROOROTASE_1"/>
    <property type="match status" value="1"/>
</dbReference>
<dbReference type="UniPathway" id="UPA00070">
    <property type="reaction ID" value="UER00117"/>
</dbReference>
<dbReference type="SUPFAM" id="SSF51556">
    <property type="entry name" value="Metallo-dependent hydrolases"/>
    <property type="match status" value="1"/>
</dbReference>
<evidence type="ECO:0000256" key="1">
    <source>
        <dbReference type="ARBA" id="ARBA00002368"/>
    </source>
</evidence>
<dbReference type="InterPro" id="IPR004722">
    <property type="entry name" value="DHOase"/>
</dbReference>
<feature type="binding site" evidence="6">
    <location>
        <position position="94"/>
    </location>
    <ligand>
        <name>substrate</name>
    </ligand>
</feature>
<feature type="binding site" evidence="6">
    <location>
        <position position="304"/>
    </location>
    <ligand>
        <name>Zn(2+)</name>
        <dbReference type="ChEBI" id="CHEBI:29105"/>
        <label>1</label>
    </ligand>
</feature>
<dbReference type="Gene3D" id="3.20.20.140">
    <property type="entry name" value="Metal-dependent hydrolases"/>
    <property type="match status" value="1"/>
</dbReference>
<organism evidence="8 9">
    <name type="scientific">Marinisporobacter balticus</name>
    <dbReference type="NCBI Taxonomy" id="2018667"/>
    <lineage>
        <taxon>Bacteria</taxon>
        <taxon>Bacillati</taxon>
        <taxon>Bacillota</taxon>
        <taxon>Clostridia</taxon>
        <taxon>Peptostreptococcales</taxon>
        <taxon>Thermotaleaceae</taxon>
        <taxon>Marinisporobacter</taxon>
    </lineage>
</organism>
<feature type="binding site" evidence="6">
    <location>
        <position position="231"/>
    </location>
    <ligand>
        <name>Zn(2+)</name>
        <dbReference type="ChEBI" id="CHEBI:29105"/>
        <label>2</label>
    </ligand>
</feature>
<dbReference type="GO" id="GO:0004151">
    <property type="term" value="F:dihydroorotase activity"/>
    <property type="evidence" value="ECO:0007669"/>
    <property type="project" value="UniProtKB-UniRule"/>
</dbReference>
<name>A0A4R2KLJ0_9FIRM</name>
<dbReference type="PANTHER" id="PTHR43668">
    <property type="entry name" value="ALLANTOINASE"/>
    <property type="match status" value="1"/>
</dbReference>
<keyword evidence="3 6" id="KW-0479">Metal-binding</keyword>
<feature type="binding site" evidence="6">
    <location>
        <position position="178"/>
    </location>
    <ligand>
        <name>Zn(2+)</name>
        <dbReference type="ChEBI" id="CHEBI:29105"/>
        <label>2</label>
    </ligand>
</feature>
<evidence type="ECO:0000313" key="9">
    <source>
        <dbReference type="Proteomes" id="UP000294919"/>
    </source>
</evidence>
<dbReference type="Pfam" id="PF12890">
    <property type="entry name" value="DHOase"/>
    <property type="match status" value="1"/>
</dbReference>
<evidence type="ECO:0000313" key="8">
    <source>
        <dbReference type="EMBL" id="TCO74543.1"/>
    </source>
</evidence>
<dbReference type="SUPFAM" id="SSF51338">
    <property type="entry name" value="Composite domain of metallo-dependent hydrolases"/>
    <property type="match status" value="1"/>
</dbReference>
<evidence type="ECO:0000256" key="3">
    <source>
        <dbReference type="ARBA" id="ARBA00022723"/>
    </source>
</evidence>
<dbReference type="InterPro" id="IPR032466">
    <property type="entry name" value="Metal_Hydrolase"/>
</dbReference>
<dbReference type="InterPro" id="IPR050138">
    <property type="entry name" value="DHOase/Allantoinase_Hydrolase"/>
</dbReference>
<dbReference type="GO" id="GO:0044205">
    <property type="term" value="P:'de novo' UMP biosynthetic process"/>
    <property type="evidence" value="ECO:0007669"/>
    <property type="project" value="UniProtKB-UniRule"/>
</dbReference>
<comment type="similarity">
    <text evidence="2 6">Belongs to the metallo-dependent hydrolases superfamily. DHOase family. Class I DHOase subfamily.</text>
</comment>